<dbReference type="InterPro" id="IPR006140">
    <property type="entry name" value="D-isomer_DH_NAD-bd"/>
</dbReference>
<keyword evidence="6" id="KW-1185">Reference proteome</keyword>
<evidence type="ECO:0000259" key="4">
    <source>
        <dbReference type="Pfam" id="PF02826"/>
    </source>
</evidence>
<keyword evidence="2" id="KW-0560">Oxidoreductase</keyword>
<dbReference type="Gene3D" id="3.40.50.720">
    <property type="entry name" value="NAD(P)-binding Rossmann-like Domain"/>
    <property type="match status" value="2"/>
</dbReference>
<dbReference type="PANTHER" id="PTHR43761:SF1">
    <property type="entry name" value="D-ISOMER SPECIFIC 2-HYDROXYACID DEHYDROGENASE CATALYTIC DOMAIN-CONTAINING PROTEIN-RELATED"/>
    <property type="match status" value="1"/>
</dbReference>
<sequence length="166" mass="17873">MTARPDIGGVVHVHSRYPVALAASGVQLRPVSHEANYFAPLGVPRFTQTADLILTRELGHAVSVVMRDGATLINTARGSLVDERALLHELRRERLRAVLDVTDQEPLHPGAPRLTAPGAFITPHIAGSQGSEVRRLGAAAIAEVHRYHRGEPFRHPVASARLGTSA</sequence>
<proteinExistence type="inferred from homology"/>
<dbReference type="InterPro" id="IPR036291">
    <property type="entry name" value="NAD(P)-bd_dom_sf"/>
</dbReference>
<dbReference type="InterPro" id="IPR050418">
    <property type="entry name" value="D-iso_2-hydroxyacid_DH_PdxB"/>
</dbReference>
<evidence type="ECO:0000313" key="6">
    <source>
        <dbReference type="Proteomes" id="UP001199642"/>
    </source>
</evidence>
<dbReference type="Proteomes" id="UP001199642">
    <property type="component" value="Chromosome"/>
</dbReference>
<accession>A0ABY3RWA7</accession>
<comment type="similarity">
    <text evidence="1">Belongs to the D-isomer specific 2-hydroxyacid dehydrogenase family.</text>
</comment>
<name>A0ABY3RWA7_9MICO</name>
<protein>
    <submittedName>
        <fullName evidence="5">Class II aldolase/adducin family protein</fullName>
    </submittedName>
</protein>
<dbReference type="InterPro" id="IPR036409">
    <property type="entry name" value="Aldolase_II/adducin_N_sf"/>
</dbReference>
<dbReference type="Pfam" id="PF02826">
    <property type="entry name" value="2-Hacid_dh_C"/>
    <property type="match status" value="1"/>
</dbReference>
<evidence type="ECO:0000256" key="3">
    <source>
        <dbReference type="ARBA" id="ARBA00023027"/>
    </source>
</evidence>
<evidence type="ECO:0000256" key="1">
    <source>
        <dbReference type="ARBA" id="ARBA00005854"/>
    </source>
</evidence>
<dbReference type="SUPFAM" id="SSF53639">
    <property type="entry name" value="AraD/HMP-PK domain-like"/>
    <property type="match status" value="1"/>
</dbReference>
<keyword evidence="3" id="KW-0520">NAD</keyword>
<dbReference type="PANTHER" id="PTHR43761">
    <property type="entry name" value="D-ISOMER SPECIFIC 2-HYDROXYACID DEHYDROGENASE FAMILY PROTEIN (AFU_ORTHOLOGUE AFUA_1G13630)"/>
    <property type="match status" value="1"/>
</dbReference>
<feature type="domain" description="D-isomer specific 2-hydroxyacid dehydrogenase NAD-binding" evidence="4">
    <location>
        <begin position="43"/>
        <end position="126"/>
    </location>
</feature>
<dbReference type="SUPFAM" id="SSF51735">
    <property type="entry name" value="NAD(P)-binding Rossmann-fold domains"/>
    <property type="match status" value="1"/>
</dbReference>
<evidence type="ECO:0000256" key="2">
    <source>
        <dbReference type="ARBA" id="ARBA00023002"/>
    </source>
</evidence>
<gene>
    <name evidence="5" type="ORF">K8F61_09525</name>
</gene>
<dbReference type="EMBL" id="CP082781">
    <property type="protein sequence ID" value="UGS28367.1"/>
    <property type="molecule type" value="Genomic_DNA"/>
</dbReference>
<evidence type="ECO:0000313" key="5">
    <source>
        <dbReference type="EMBL" id="UGS28367.1"/>
    </source>
</evidence>
<organism evidence="5 6">
    <name type="scientific">Microbacterium resistens</name>
    <dbReference type="NCBI Taxonomy" id="156977"/>
    <lineage>
        <taxon>Bacteria</taxon>
        <taxon>Bacillati</taxon>
        <taxon>Actinomycetota</taxon>
        <taxon>Actinomycetes</taxon>
        <taxon>Micrococcales</taxon>
        <taxon>Microbacteriaceae</taxon>
        <taxon>Microbacterium</taxon>
    </lineage>
</organism>
<reference evidence="5 6" key="1">
    <citation type="submission" date="2023-01" db="EMBL/GenBank/DDBJ databases">
        <title>Characterization of estradiol degrading bacteria Microbacterium sp. MZT7 and reveal degrading genes through genome analysis.</title>
        <authorList>
            <person name="Hao P."/>
            <person name="Gao Y."/>
        </authorList>
    </citation>
    <scope>NUCLEOTIDE SEQUENCE [LARGE SCALE GENOMIC DNA]</scope>
    <source>
        <strain evidence="5 6">MZT7</strain>
    </source>
</reference>